<keyword evidence="3" id="KW-0050">Antiport</keyword>
<keyword evidence="4 8" id="KW-0812">Transmembrane</keyword>
<reference evidence="10" key="1">
    <citation type="journal article" date="2023" name="Mol. Phylogenet. Evol.">
        <title>Genome-scale phylogeny and comparative genomics of the fungal order Sordariales.</title>
        <authorList>
            <person name="Hensen N."/>
            <person name="Bonometti L."/>
            <person name="Westerberg I."/>
            <person name="Brannstrom I.O."/>
            <person name="Guillou S."/>
            <person name="Cros-Aarteil S."/>
            <person name="Calhoun S."/>
            <person name="Haridas S."/>
            <person name="Kuo A."/>
            <person name="Mondo S."/>
            <person name="Pangilinan J."/>
            <person name="Riley R."/>
            <person name="LaButti K."/>
            <person name="Andreopoulos B."/>
            <person name="Lipzen A."/>
            <person name="Chen C."/>
            <person name="Yan M."/>
            <person name="Daum C."/>
            <person name="Ng V."/>
            <person name="Clum A."/>
            <person name="Steindorff A."/>
            <person name="Ohm R.A."/>
            <person name="Martin F."/>
            <person name="Silar P."/>
            <person name="Natvig D.O."/>
            <person name="Lalanne C."/>
            <person name="Gautier V."/>
            <person name="Ament-Velasquez S.L."/>
            <person name="Kruys A."/>
            <person name="Hutchinson M.I."/>
            <person name="Powell A.J."/>
            <person name="Barry K."/>
            <person name="Miller A.N."/>
            <person name="Grigoriev I.V."/>
            <person name="Debuchy R."/>
            <person name="Gladieux P."/>
            <person name="Hiltunen Thoren M."/>
            <person name="Johannesson H."/>
        </authorList>
    </citation>
    <scope>NUCLEOTIDE SEQUENCE</scope>
    <source>
        <strain evidence="10">PSN243</strain>
    </source>
</reference>
<feature type="transmembrane region" description="Helical" evidence="8">
    <location>
        <begin position="363"/>
        <end position="384"/>
    </location>
</feature>
<feature type="transmembrane region" description="Helical" evidence="8">
    <location>
        <begin position="42"/>
        <end position="60"/>
    </location>
</feature>
<feature type="transmembrane region" description="Helical" evidence="8">
    <location>
        <begin position="167"/>
        <end position="189"/>
    </location>
</feature>
<dbReference type="GO" id="GO:1902600">
    <property type="term" value="P:proton transmembrane transport"/>
    <property type="evidence" value="ECO:0007669"/>
    <property type="project" value="InterPro"/>
</dbReference>
<dbReference type="Proteomes" id="UP001321760">
    <property type="component" value="Unassembled WGS sequence"/>
</dbReference>
<evidence type="ECO:0000313" key="10">
    <source>
        <dbReference type="EMBL" id="KAK4444169.1"/>
    </source>
</evidence>
<evidence type="ECO:0000256" key="8">
    <source>
        <dbReference type="SAM" id="Phobius"/>
    </source>
</evidence>
<dbReference type="InterPro" id="IPR038770">
    <property type="entry name" value="Na+/solute_symporter_sf"/>
</dbReference>
<reference evidence="10" key="2">
    <citation type="submission" date="2023-05" db="EMBL/GenBank/DDBJ databases">
        <authorList>
            <consortium name="Lawrence Berkeley National Laboratory"/>
            <person name="Steindorff A."/>
            <person name="Hensen N."/>
            <person name="Bonometti L."/>
            <person name="Westerberg I."/>
            <person name="Brannstrom I.O."/>
            <person name="Guillou S."/>
            <person name="Cros-Aarteil S."/>
            <person name="Calhoun S."/>
            <person name="Haridas S."/>
            <person name="Kuo A."/>
            <person name="Mondo S."/>
            <person name="Pangilinan J."/>
            <person name="Riley R."/>
            <person name="Labutti K."/>
            <person name="Andreopoulos B."/>
            <person name="Lipzen A."/>
            <person name="Chen C."/>
            <person name="Yanf M."/>
            <person name="Daum C."/>
            <person name="Ng V."/>
            <person name="Clum A."/>
            <person name="Ohm R."/>
            <person name="Martin F."/>
            <person name="Silar P."/>
            <person name="Natvig D."/>
            <person name="Lalanne C."/>
            <person name="Gautier V."/>
            <person name="Ament-Velasquez S.L."/>
            <person name="Kruys A."/>
            <person name="Hutchinson M.I."/>
            <person name="Powell A.J."/>
            <person name="Barry K."/>
            <person name="Miller A.N."/>
            <person name="Grigoriev I.V."/>
            <person name="Debuchy R."/>
            <person name="Gladieux P."/>
            <person name="Thoren M.H."/>
            <person name="Johannesson H."/>
        </authorList>
    </citation>
    <scope>NUCLEOTIDE SEQUENCE</scope>
    <source>
        <strain evidence="10">PSN243</strain>
    </source>
</reference>
<accession>A0AAV9G5V4</accession>
<evidence type="ECO:0000256" key="4">
    <source>
        <dbReference type="ARBA" id="ARBA00022692"/>
    </source>
</evidence>
<feature type="transmembrane region" description="Helical" evidence="8">
    <location>
        <begin position="438"/>
        <end position="461"/>
    </location>
</feature>
<evidence type="ECO:0000256" key="7">
    <source>
        <dbReference type="ARBA" id="ARBA00023136"/>
    </source>
</evidence>
<protein>
    <submittedName>
        <fullName evidence="10">Cation/H+ exchanger</fullName>
    </submittedName>
</protein>
<dbReference type="InterPro" id="IPR006153">
    <property type="entry name" value="Cation/H_exchanger_TM"/>
</dbReference>
<evidence type="ECO:0000259" key="9">
    <source>
        <dbReference type="Pfam" id="PF00999"/>
    </source>
</evidence>
<keyword evidence="11" id="KW-1185">Reference proteome</keyword>
<feature type="transmembrane region" description="Helical" evidence="8">
    <location>
        <begin position="257"/>
        <end position="275"/>
    </location>
</feature>
<feature type="transmembrane region" description="Helical" evidence="8">
    <location>
        <begin position="72"/>
        <end position="90"/>
    </location>
</feature>
<proteinExistence type="predicted"/>
<comment type="subcellular location">
    <subcellularLocation>
        <location evidence="1">Membrane</location>
        <topology evidence="1">Multi-pass membrane protein</topology>
    </subcellularLocation>
</comment>
<feature type="transmembrane region" description="Helical" evidence="8">
    <location>
        <begin position="135"/>
        <end position="155"/>
    </location>
</feature>
<dbReference type="Pfam" id="PF00999">
    <property type="entry name" value="Na_H_Exchanger"/>
    <property type="match status" value="1"/>
</dbReference>
<gene>
    <name evidence="10" type="ORF">QBC34DRAFT_415810</name>
</gene>
<feature type="transmembrane region" description="Helical" evidence="8">
    <location>
        <begin position="220"/>
        <end position="245"/>
    </location>
</feature>
<evidence type="ECO:0000256" key="3">
    <source>
        <dbReference type="ARBA" id="ARBA00022449"/>
    </source>
</evidence>
<dbReference type="PANTHER" id="PTHR43562:SF2">
    <property type="entry name" value="SODIUM-HYDROGEN ANTIPORTER"/>
    <property type="match status" value="1"/>
</dbReference>
<keyword evidence="2" id="KW-0813">Transport</keyword>
<comment type="caution">
    <text evidence="10">The sequence shown here is derived from an EMBL/GenBank/DDBJ whole genome shotgun (WGS) entry which is preliminary data.</text>
</comment>
<dbReference type="AlphaFoldDB" id="A0AAV9G5V4"/>
<evidence type="ECO:0000313" key="11">
    <source>
        <dbReference type="Proteomes" id="UP001321760"/>
    </source>
</evidence>
<keyword evidence="6" id="KW-0406">Ion transport</keyword>
<sequence>MNATQHNPDGFLQYNEPSIVSLLTLISFFLFLSLAEWVSDTLFKAGLIGQILVGMLYGLPVGNIMDEAWQETFVSLGYLGIILIIFEGGLSVRTDLLKQNLVTSLCAATLGVLTPISLCYLMLYLGLHYGPVETFIVGAALSTTSLGTTFVVMASATKDVNLPHTRVGAVLVSAAVLDDISGLVMASVIHNLGGLADTGDPDGQEAPGHPNIGWLIGRPIVASAAMGILTPVLSTYLFSPLFRFYLEDRLTRFKHRFNIILMALVLCAFLVIANYAGTSVLYGAFLAGVFLSSLPCNHPDAPFMVMSREHGETEPGKTPTFAHTFEKYLLGARVYVLQPVFFASMGFAIPLKKMWTGEAVWQGVVFSLLMVFGKTITGIVIPIWDLFTRSSIDKIRPRLQQSLTPAMLLGTAMVARGEIGLLIIQMGRNETPFLSERAFITATWAIVLNTIVGPAAVGWLLKRKAKAISDNENWGLQLPEMRPSETVSTVASGRSSRWTDRRYSRSINGDALQQAPV</sequence>
<dbReference type="EMBL" id="MU865981">
    <property type="protein sequence ID" value="KAK4444169.1"/>
    <property type="molecule type" value="Genomic_DNA"/>
</dbReference>
<feature type="transmembrane region" description="Helical" evidence="8">
    <location>
        <begin position="18"/>
        <end position="35"/>
    </location>
</feature>
<organism evidence="10 11">
    <name type="scientific">Podospora aff. communis PSN243</name>
    <dbReference type="NCBI Taxonomy" id="3040156"/>
    <lineage>
        <taxon>Eukaryota</taxon>
        <taxon>Fungi</taxon>
        <taxon>Dikarya</taxon>
        <taxon>Ascomycota</taxon>
        <taxon>Pezizomycotina</taxon>
        <taxon>Sordariomycetes</taxon>
        <taxon>Sordariomycetidae</taxon>
        <taxon>Sordariales</taxon>
        <taxon>Podosporaceae</taxon>
        <taxon>Podospora</taxon>
    </lineage>
</organism>
<evidence type="ECO:0000256" key="1">
    <source>
        <dbReference type="ARBA" id="ARBA00004141"/>
    </source>
</evidence>
<evidence type="ECO:0000256" key="5">
    <source>
        <dbReference type="ARBA" id="ARBA00022989"/>
    </source>
</evidence>
<evidence type="ECO:0000256" key="2">
    <source>
        <dbReference type="ARBA" id="ARBA00022448"/>
    </source>
</evidence>
<dbReference type="Gene3D" id="1.20.1530.20">
    <property type="match status" value="1"/>
</dbReference>
<keyword evidence="7 8" id="KW-0472">Membrane</keyword>
<name>A0AAV9G5V4_9PEZI</name>
<feature type="transmembrane region" description="Helical" evidence="8">
    <location>
        <begin position="102"/>
        <end position="123"/>
    </location>
</feature>
<evidence type="ECO:0000256" key="6">
    <source>
        <dbReference type="ARBA" id="ARBA00023065"/>
    </source>
</evidence>
<feature type="domain" description="Cation/H+ exchanger transmembrane" evidence="9">
    <location>
        <begin position="35"/>
        <end position="462"/>
    </location>
</feature>
<feature type="transmembrane region" description="Helical" evidence="8">
    <location>
        <begin position="334"/>
        <end position="351"/>
    </location>
</feature>
<dbReference type="GO" id="GO:0015297">
    <property type="term" value="F:antiporter activity"/>
    <property type="evidence" value="ECO:0007669"/>
    <property type="project" value="UniProtKB-KW"/>
</dbReference>
<dbReference type="GO" id="GO:0016020">
    <property type="term" value="C:membrane"/>
    <property type="evidence" value="ECO:0007669"/>
    <property type="project" value="UniProtKB-SubCell"/>
</dbReference>
<keyword evidence="5 8" id="KW-1133">Transmembrane helix</keyword>
<dbReference type="PANTHER" id="PTHR43562">
    <property type="entry name" value="NAPA-TYPE SODIUM/HYDROGEN ANTIPORTER"/>
    <property type="match status" value="1"/>
</dbReference>